<keyword evidence="9" id="KW-0732">Signal</keyword>
<evidence type="ECO:0000256" key="3">
    <source>
        <dbReference type="ARBA" id="ARBA00022801"/>
    </source>
</evidence>
<dbReference type="OrthoDB" id="9809583at2"/>
<dbReference type="InterPro" id="IPR013320">
    <property type="entry name" value="ConA-like_dom_sf"/>
</dbReference>
<dbReference type="EMBL" id="CYSC01000016">
    <property type="protein sequence ID" value="CUH71093.1"/>
    <property type="molecule type" value="Genomic_DNA"/>
</dbReference>
<keyword evidence="3 12" id="KW-0378">Hydrolase</keyword>
<feature type="domain" description="GH16" evidence="10">
    <location>
        <begin position="102"/>
        <end position="306"/>
    </location>
</feature>
<dbReference type="PRINTS" id="PR00737">
    <property type="entry name" value="GLHYDRLASE16"/>
</dbReference>
<feature type="active site" description="Proton donor" evidence="8">
    <location>
        <position position="195"/>
    </location>
</feature>
<evidence type="ECO:0000256" key="2">
    <source>
        <dbReference type="ARBA" id="ARBA00014569"/>
    </source>
</evidence>
<dbReference type="PROSITE" id="PS51762">
    <property type="entry name" value="GH16_2"/>
    <property type="match status" value="1"/>
</dbReference>
<evidence type="ECO:0000313" key="14">
    <source>
        <dbReference type="Proteomes" id="UP000051887"/>
    </source>
</evidence>
<dbReference type="InterPro" id="IPR008264">
    <property type="entry name" value="Beta_glucanase"/>
</dbReference>
<name>A0A0P1GAU3_9RHOB</name>
<evidence type="ECO:0000256" key="8">
    <source>
        <dbReference type="PIRSR" id="PIRSR608264-1"/>
    </source>
</evidence>
<reference evidence="12 14" key="2">
    <citation type="submission" date="2015-09" db="EMBL/GenBank/DDBJ databases">
        <authorList>
            <consortium name="Swine Surveillance"/>
        </authorList>
    </citation>
    <scope>NUCLEOTIDE SEQUENCE [LARGE SCALE GENOMIC DNA]</scope>
    <source>
        <strain evidence="12 14">5120</strain>
    </source>
</reference>
<dbReference type="GO" id="GO:0005975">
    <property type="term" value="P:carbohydrate metabolic process"/>
    <property type="evidence" value="ECO:0007669"/>
    <property type="project" value="InterPro"/>
</dbReference>
<dbReference type="EMBL" id="CYSB01000028">
    <property type="protein sequence ID" value="CUH67045.1"/>
    <property type="molecule type" value="Genomic_DNA"/>
</dbReference>
<feature type="signal peptide" evidence="9">
    <location>
        <begin position="1"/>
        <end position="26"/>
    </location>
</feature>
<sequence length="328" mass="36699">MGSIKWPRFWLLALALGVSLANPTPALDMRAVQTDEAVANADGLQQPYLCDACLGARLPFDPGREQEASGSSSLATPELHVQGGGGLRGEGFTERFDPPNRRDWHVADYQFSHPDFDTDWKRRNVRISAGATLSLRPQKYQDNGFTGGSLRRTVTTHFGRYEALMQPARGAGVVTGFFTYTGPYYGTRHDEIDIEFLGRDTRKLHLSWWVDGVLNSHVVPLGFDAADGPRLYAFEWHPDRLRWFVEGRLVHEVRAETSAIPAVPSYLFFNLWAADQRLQGWAGRTAEGTRAQARILSVTFTPLQDLLTGVPLSKPSDDRRNREDAERG</sequence>
<evidence type="ECO:0000256" key="4">
    <source>
        <dbReference type="ARBA" id="ARBA00023295"/>
    </source>
</evidence>
<dbReference type="PANTHER" id="PTHR31062">
    <property type="entry name" value="XYLOGLUCAN ENDOTRANSGLUCOSYLASE/HYDROLASE PROTEIN 8-RELATED"/>
    <property type="match status" value="1"/>
</dbReference>
<evidence type="ECO:0000313" key="11">
    <source>
        <dbReference type="EMBL" id="CUH67045.1"/>
    </source>
</evidence>
<keyword evidence="13" id="KW-1185">Reference proteome</keyword>
<dbReference type="InterPro" id="IPR008263">
    <property type="entry name" value="GH16_AS"/>
</dbReference>
<dbReference type="Gene3D" id="2.60.120.200">
    <property type="match status" value="1"/>
</dbReference>
<evidence type="ECO:0000256" key="1">
    <source>
        <dbReference type="ARBA" id="ARBA00006865"/>
    </source>
</evidence>
<dbReference type="PROSITE" id="PS01034">
    <property type="entry name" value="GH16_1"/>
    <property type="match status" value="1"/>
</dbReference>
<evidence type="ECO:0000259" key="10">
    <source>
        <dbReference type="PROSITE" id="PS51762"/>
    </source>
</evidence>
<gene>
    <name evidence="12" type="primary">bg1</name>
    <name evidence="11" type="ORF">TL5118_02013</name>
    <name evidence="12" type="ORF">TL5120_00873</name>
</gene>
<dbReference type="GO" id="GO:0004553">
    <property type="term" value="F:hydrolase activity, hydrolyzing O-glycosyl compounds"/>
    <property type="evidence" value="ECO:0007669"/>
    <property type="project" value="InterPro"/>
</dbReference>
<keyword evidence="4 12" id="KW-0326">Glycosidase</keyword>
<dbReference type="Pfam" id="PF00722">
    <property type="entry name" value="Glyco_hydro_16"/>
    <property type="match status" value="1"/>
</dbReference>
<comment type="similarity">
    <text evidence="1">Belongs to the glycosyl hydrolase 16 family.</text>
</comment>
<feature type="chain" id="PRO_5009792639" description="Beta-glucanase" evidence="9">
    <location>
        <begin position="27"/>
        <end position="328"/>
    </location>
</feature>
<dbReference type="Proteomes" id="UP000051086">
    <property type="component" value="Unassembled WGS sequence"/>
</dbReference>
<dbReference type="AlphaFoldDB" id="A0A0P1GAU3"/>
<protein>
    <recommendedName>
        <fullName evidence="2">Beta-glucanase</fullName>
    </recommendedName>
    <alternativeName>
        <fullName evidence="7">1,3-1,4-beta-D-glucan 4-glucanohydrolase</fullName>
    </alternativeName>
    <alternativeName>
        <fullName evidence="6">Endo-beta-1,3-1,4 glucanase</fullName>
    </alternativeName>
    <alternativeName>
        <fullName evidence="5">Lichenase</fullName>
    </alternativeName>
</protein>
<dbReference type="InterPro" id="IPR044791">
    <property type="entry name" value="Beta-glucanase/XTH"/>
</dbReference>
<organism evidence="12 14">
    <name type="scientific">Thalassovita autumnalis</name>
    <dbReference type="NCBI Taxonomy" id="2072972"/>
    <lineage>
        <taxon>Bacteria</taxon>
        <taxon>Pseudomonadati</taxon>
        <taxon>Pseudomonadota</taxon>
        <taxon>Alphaproteobacteria</taxon>
        <taxon>Rhodobacterales</taxon>
        <taxon>Roseobacteraceae</taxon>
        <taxon>Thalassovita</taxon>
    </lineage>
</organism>
<evidence type="ECO:0000256" key="5">
    <source>
        <dbReference type="ARBA" id="ARBA00029722"/>
    </source>
</evidence>
<evidence type="ECO:0000313" key="12">
    <source>
        <dbReference type="EMBL" id="CUH71093.1"/>
    </source>
</evidence>
<evidence type="ECO:0000256" key="6">
    <source>
        <dbReference type="ARBA" id="ARBA00029771"/>
    </source>
</evidence>
<dbReference type="Proteomes" id="UP000051887">
    <property type="component" value="Unassembled WGS sequence"/>
</dbReference>
<proteinExistence type="inferred from homology"/>
<evidence type="ECO:0000256" key="9">
    <source>
        <dbReference type="SAM" id="SignalP"/>
    </source>
</evidence>
<dbReference type="InterPro" id="IPR000757">
    <property type="entry name" value="Beta-glucanase-like"/>
</dbReference>
<dbReference type="SUPFAM" id="SSF49899">
    <property type="entry name" value="Concanavalin A-like lectins/glucanases"/>
    <property type="match status" value="1"/>
</dbReference>
<reference evidence="11 13" key="1">
    <citation type="submission" date="2015-09" db="EMBL/GenBank/DDBJ databases">
        <authorList>
            <person name="Rodrigo-Torres L."/>
            <person name="Arahal D.R."/>
        </authorList>
    </citation>
    <scope>NUCLEOTIDE SEQUENCE [LARGE SCALE GENOMIC DNA]</scope>
    <source>
        <strain evidence="11 13">CECT 5118</strain>
    </source>
</reference>
<evidence type="ECO:0000256" key="7">
    <source>
        <dbReference type="ARBA" id="ARBA00031665"/>
    </source>
</evidence>
<dbReference type="RefSeq" id="WP_082626166.1">
    <property type="nucleotide sequence ID" value="NZ_CYSB01000028.1"/>
</dbReference>
<evidence type="ECO:0000313" key="13">
    <source>
        <dbReference type="Proteomes" id="UP000051086"/>
    </source>
</evidence>
<feature type="active site" description="Nucleophile" evidence="8">
    <location>
        <position position="191"/>
    </location>
</feature>
<accession>A0A0P1GAU3</accession>